<organism evidence="1 2">
    <name type="scientific">Persea americana</name>
    <name type="common">Avocado</name>
    <dbReference type="NCBI Taxonomy" id="3435"/>
    <lineage>
        <taxon>Eukaryota</taxon>
        <taxon>Viridiplantae</taxon>
        <taxon>Streptophyta</taxon>
        <taxon>Embryophyta</taxon>
        <taxon>Tracheophyta</taxon>
        <taxon>Spermatophyta</taxon>
        <taxon>Magnoliopsida</taxon>
        <taxon>Magnoliidae</taxon>
        <taxon>Laurales</taxon>
        <taxon>Lauraceae</taxon>
        <taxon>Persea</taxon>
    </lineage>
</organism>
<name>A0ACC2LW86_PERAE</name>
<dbReference type="EMBL" id="CM056811">
    <property type="protein sequence ID" value="KAJ8637621.1"/>
    <property type="molecule type" value="Genomic_DNA"/>
</dbReference>
<evidence type="ECO:0000313" key="1">
    <source>
        <dbReference type="EMBL" id="KAJ8637621.1"/>
    </source>
</evidence>
<keyword evidence="2" id="KW-1185">Reference proteome</keyword>
<evidence type="ECO:0000313" key="2">
    <source>
        <dbReference type="Proteomes" id="UP001234297"/>
    </source>
</evidence>
<proteinExistence type="predicted"/>
<dbReference type="Proteomes" id="UP001234297">
    <property type="component" value="Chromosome 3"/>
</dbReference>
<gene>
    <name evidence="1" type="ORF">MRB53_011888</name>
</gene>
<comment type="caution">
    <text evidence="1">The sequence shown here is derived from an EMBL/GenBank/DDBJ whole genome shotgun (WGS) entry which is preliminary data.</text>
</comment>
<sequence length="211" mass="23936">MQGKEKETSSERLDFANSPFLHSIENSNHLIAKKKLSITHYLDRSISYICTHPSHSCLGTGHLLDLFPRLITTSSQLSDLTVLNQSRMEKEGTKIQPRPKEKDLFLNFAVWGLIVWAFVTMSLNIIMLDNLTFAGRSIILARSDVRRLYLYEATSPEILELKVGDETHEIEEDGAMDWNENEVAAKMTRSRKMVLQRSLGSEIAGISKRNG</sequence>
<accession>A0ACC2LW86</accession>
<protein>
    <submittedName>
        <fullName evidence="1">Uncharacterized protein</fullName>
    </submittedName>
</protein>
<reference evidence="1 2" key="1">
    <citation type="journal article" date="2022" name="Hortic Res">
        <title>A haplotype resolved chromosomal level avocado genome allows analysis of novel avocado genes.</title>
        <authorList>
            <person name="Nath O."/>
            <person name="Fletcher S.J."/>
            <person name="Hayward A."/>
            <person name="Shaw L.M."/>
            <person name="Masouleh A.K."/>
            <person name="Furtado A."/>
            <person name="Henry R.J."/>
            <person name="Mitter N."/>
        </authorList>
    </citation>
    <scope>NUCLEOTIDE SEQUENCE [LARGE SCALE GENOMIC DNA]</scope>
    <source>
        <strain evidence="2">cv. Hass</strain>
    </source>
</reference>